<dbReference type="PIRSF" id="PIRSF000429">
    <property type="entry name" value="Ac-CoA_Ac_transf"/>
    <property type="match status" value="1"/>
</dbReference>
<dbReference type="FunFam" id="3.40.47.10:FF:000010">
    <property type="entry name" value="Acetyl-CoA acetyltransferase (Thiolase)"/>
    <property type="match status" value="1"/>
</dbReference>
<dbReference type="Proteomes" id="UP000030364">
    <property type="component" value="Unassembled WGS sequence"/>
</dbReference>
<dbReference type="InterPro" id="IPR020617">
    <property type="entry name" value="Thiolase_C"/>
</dbReference>
<evidence type="ECO:0000256" key="2">
    <source>
        <dbReference type="ARBA" id="ARBA00010982"/>
    </source>
</evidence>
<dbReference type="STRING" id="276.THFILI_07080"/>
<name>A0A0A2WVH6_THEFI</name>
<dbReference type="PROSITE" id="PS00099">
    <property type="entry name" value="THIOLASE_3"/>
    <property type="match status" value="1"/>
</dbReference>
<feature type="active site" description="Proton acceptor" evidence="6">
    <location>
        <position position="380"/>
    </location>
</feature>
<evidence type="ECO:0000313" key="11">
    <source>
        <dbReference type="Proteomes" id="UP000030364"/>
    </source>
</evidence>
<feature type="active site" description="Acyl-thioester intermediate" evidence="6">
    <location>
        <position position="91"/>
    </location>
</feature>
<accession>A0A0A2WVH6</accession>
<dbReference type="Pfam" id="PF00108">
    <property type="entry name" value="Thiolase_N"/>
    <property type="match status" value="1"/>
</dbReference>
<keyword evidence="11" id="KW-1185">Reference proteome</keyword>
<evidence type="ECO:0000259" key="9">
    <source>
        <dbReference type="Pfam" id="PF02803"/>
    </source>
</evidence>
<dbReference type="EC" id="2.3.1.16" evidence="5"/>
<evidence type="ECO:0000256" key="3">
    <source>
        <dbReference type="ARBA" id="ARBA00022679"/>
    </source>
</evidence>
<evidence type="ECO:0000256" key="5">
    <source>
        <dbReference type="ARBA" id="ARBA00024073"/>
    </source>
</evidence>
<comment type="similarity">
    <text evidence="2 7">Belongs to the thiolase-like superfamily. Thiolase family.</text>
</comment>
<feature type="domain" description="Thiolase N-terminal" evidence="8">
    <location>
        <begin position="5"/>
        <end position="263"/>
    </location>
</feature>
<dbReference type="OrthoDB" id="23995at2"/>
<dbReference type="GO" id="GO:0006635">
    <property type="term" value="P:fatty acid beta-oxidation"/>
    <property type="evidence" value="ECO:0007669"/>
    <property type="project" value="TreeGrafter"/>
</dbReference>
<comment type="caution">
    <text evidence="10">The sequence shown here is derived from an EMBL/GenBank/DDBJ whole genome shotgun (WGS) entry which is preliminary data.</text>
</comment>
<comment type="pathway">
    <text evidence="1">Lipid metabolism.</text>
</comment>
<dbReference type="NCBIfam" id="TIGR01930">
    <property type="entry name" value="AcCoA-C-Actrans"/>
    <property type="match status" value="1"/>
</dbReference>
<dbReference type="InterPro" id="IPR020615">
    <property type="entry name" value="Thiolase_acyl_enz_int_AS"/>
</dbReference>
<dbReference type="PATRIC" id="fig|276.5.peg.400"/>
<dbReference type="InterPro" id="IPR016039">
    <property type="entry name" value="Thiolase-like"/>
</dbReference>
<gene>
    <name evidence="10" type="ORF">THFILI_07080</name>
</gene>
<dbReference type="PROSITE" id="PS00098">
    <property type="entry name" value="THIOLASE_1"/>
    <property type="match status" value="1"/>
</dbReference>
<dbReference type="InterPro" id="IPR050215">
    <property type="entry name" value="Thiolase-like_sf_Thiolase"/>
</dbReference>
<dbReference type="Gene3D" id="3.40.47.10">
    <property type="match status" value="1"/>
</dbReference>
<sequence>MREAVIVSAVRSPVARGKKDGALASVHPVDLSALVMREVLRRAGVEGKELEDVLWGCAMPEAAQGLNIARLALLRAGLPVEVAGATVNRFCSSGLQTVAMAAQAIMTGMADAVLAGGVEMMSQVPMSGYHTRLHKDLTPDWSPETYSAYIGMGFTAERVAERYGISREEQDRWALRSHQRAAQAWAEGRFTEVVPVPVQKVVWKNGKKALEEYVFDRDETVRPDTSLEKLSQLKPAFKQGGTVTAGNSSPYSDGAAAVLVMDKEKALALGLKPLARLLTFAVAGVEPDIMGVGPAKAIPKALKRAGLTLDQIDLIEFNEAFAAQVLAVMREVGLPEEKVNVNGGAIALGHPLGATGAKLTAQLISELSRRGGGIGMVTMCIGGGMGAAGIFEVY</sequence>
<dbReference type="GO" id="GO:0010124">
    <property type="term" value="P:phenylacetate catabolic process"/>
    <property type="evidence" value="ECO:0007669"/>
    <property type="project" value="TreeGrafter"/>
</dbReference>
<evidence type="ECO:0000256" key="6">
    <source>
        <dbReference type="PIRSR" id="PIRSR000429-1"/>
    </source>
</evidence>
<dbReference type="InterPro" id="IPR002155">
    <property type="entry name" value="Thiolase"/>
</dbReference>
<dbReference type="EMBL" id="JPSL02000039">
    <property type="protein sequence ID" value="KGQ22782.1"/>
    <property type="molecule type" value="Genomic_DNA"/>
</dbReference>
<dbReference type="CDD" id="cd00751">
    <property type="entry name" value="thiolase"/>
    <property type="match status" value="1"/>
</dbReference>
<evidence type="ECO:0000259" key="8">
    <source>
        <dbReference type="Pfam" id="PF00108"/>
    </source>
</evidence>
<dbReference type="InterPro" id="IPR020610">
    <property type="entry name" value="Thiolase_AS"/>
</dbReference>
<evidence type="ECO:0000313" key="10">
    <source>
        <dbReference type="EMBL" id="KGQ22782.1"/>
    </source>
</evidence>
<dbReference type="AlphaFoldDB" id="A0A0A2WVH6"/>
<dbReference type="SUPFAM" id="SSF53901">
    <property type="entry name" value="Thiolase-like"/>
    <property type="match status" value="2"/>
</dbReference>
<feature type="active site" description="Proton acceptor" evidence="6">
    <location>
        <position position="350"/>
    </location>
</feature>
<keyword evidence="3 7" id="KW-0808">Transferase</keyword>
<dbReference type="PROSITE" id="PS00737">
    <property type="entry name" value="THIOLASE_2"/>
    <property type="match status" value="1"/>
</dbReference>
<evidence type="ECO:0000256" key="1">
    <source>
        <dbReference type="ARBA" id="ARBA00005189"/>
    </source>
</evidence>
<reference evidence="10 11" key="1">
    <citation type="journal article" date="2015" name="Genome Announc.">
        <title>Draft Genome Sequence of the Thermophile Thermus filiformis ATCC 43280, Producer of Carotenoid-(Di)glucoside-Branched Fatty Acid (Di)esters and Source of Hyperthermostable Enzymes of Biotechnological Interest.</title>
        <authorList>
            <person name="Mandelli F."/>
            <person name="Oliveira Ramires B."/>
            <person name="Couger M.B."/>
            <person name="Paixao D.A."/>
            <person name="Camilo C.M."/>
            <person name="Polikarpov I."/>
            <person name="Prade R."/>
            <person name="Riano-Pachon D.M."/>
            <person name="Squina F.M."/>
        </authorList>
    </citation>
    <scope>NUCLEOTIDE SEQUENCE [LARGE SCALE GENOMIC DNA]</scope>
    <source>
        <strain evidence="10 11">ATCC 43280</strain>
    </source>
</reference>
<protein>
    <recommendedName>
        <fullName evidence="5">acetyl-CoA C-acyltransferase</fullName>
        <ecNumber evidence="5">2.3.1.16</ecNumber>
    </recommendedName>
</protein>
<dbReference type="RefSeq" id="WP_038061386.1">
    <property type="nucleotide sequence ID" value="NZ_JPSL02000039.1"/>
</dbReference>
<proteinExistence type="inferred from homology"/>
<dbReference type="InterPro" id="IPR020613">
    <property type="entry name" value="Thiolase_CS"/>
</dbReference>
<feature type="domain" description="Thiolase C-terminal" evidence="9">
    <location>
        <begin position="271"/>
        <end position="392"/>
    </location>
</feature>
<dbReference type="PANTHER" id="PTHR43853">
    <property type="entry name" value="3-KETOACYL-COA THIOLASE, PEROXISOMAL"/>
    <property type="match status" value="1"/>
</dbReference>
<dbReference type="InterPro" id="IPR020616">
    <property type="entry name" value="Thiolase_N"/>
</dbReference>
<dbReference type="Pfam" id="PF02803">
    <property type="entry name" value="Thiolase_C"/>
    <property type="match status" value="1"/>
</dbReference>
<organism evidence="10 11">
    <name type="scientific">Thermus filiformis</name>
    <dbReference type="NCBI Taxonomy" id="276"/>
    <lineage>
        <taxon>Bacteria</taxon>
        <taxon>Thermotogati</taxon>
        <taxon>Deinococcota</taxon>
        <taxon>Deinococci</taxon>
        <taxon>Thermales</taxon>
        <taxon>Thermaceae</taxon>
        <taxon>Thermus</taxon>
    </lineage>
</organism>
<evidence type="ECO:0000256" key="7">
    <source>
        <dbReference type="RuleBase" id="RU003557"/>
    </source>
</evidence>
<dbReference type="GO" id="GO:0003988">
    <property type="term" value="F:acetyl-CoA C-acyltransferase activity"/>
    <property type="evidence" value="ECO:0007669"/>
    <property type="project" value="UniProtKB-EC"/>
</dbReference>
<keyword evidence="4 7" id="KW-0012">Acyltransferase</keyword>
<evidence type="ECO:0000256" key="4">
    <source>
        <dbReference type="ARBA" id="ARBA00023315"/>
    </source>
</evidence>
<dbReference type="PANTHER" id="PTHR43853:SF21">
    <property type="entry name" value="STEROID 3-KETOACYL-COA THIOLASE"/>
    <property type="match status" value="1"/>
</dbReference>
<dbReference type="GO" id="GO:0005737">
    <property type="term" value="C:cytoplasm"/>
    <property type="evidence" value="ECO:0007669"/>
    <property type="project" value="UniProtKB-ARBA"/>
</dbReference>